<dbReference type="InterPro" id="IPR041589">
    <property type="entry name" value="DNAH3_AAA_lid_1"/>
</dbReference>
<dbReference type="Gene3D" id="1.20.920.30">
    <property type="match status" value="8"/>
</dbReference>
<dbReference type="InterPro" id="IPR026983">
    <property type="entry name" value="DHC"/>
</dbReference>
<dbReference type="EMBL" id="JARGEI010000016">
    <property type="protein sequence ID" value="KAJ8717764.1"/>
    <property type="molecule type" value="Genomic_DNA"/>
</dbReference>
<dbReference type="GO" id="GO:0030286">
    <property type="term" value="C:dynein complex"/>
    <property type="evidence" value="ECO:0007669"/>
    <property type="project" value="UniProtKB-KW"/>
</dbReference>
<accession>A0AAD8DR67</accession>
<comment type="similarity">
    <text evidence="2">Belongs to the dynein heavy chain family.</text>
</comment>
<dbReference type="Pfam" id="PF12780">
    <property type="entry name" value="AAA_8"/>
    <property type="match status" value="1"/>
</dbReference>
<keyword evidence="12" id="KW-0966">Cell projection</keyword>
<evidence type="ECO:0000256" key="5">
    <source>
        <dbReference type="ARBA" id="ARBA00022741"/>
    </source>
</evidence>
<gene>
    <name evidence="15" type="ORF">PYW07_005694</name>
</gene>
<keyword evidence="9" id="KW-0969">Cilium</keyword>
<keyword evidence="16" id="KW-1185">Reference proteome</keyword>
<keyword evidence="5" id="KW-0547">Nucleotide-binding</keyword>
<evidence type="ECO:0000256" key="7">
    <source>
        <dbReference type="ARBA" id="ARBA00023017"/>
    </source>
</evidence>
<keyword evidence="10" id="KW-0505">Motor protein</keyword>
<feature type="domain" description="Dynein heavy chain 3 AAA+ lid" evidence="14">
    <location>
        <begin position="208"/>
        <end position="277"/>
    </location>
</feature>
<comment type="caution">
    <text evidence="15">The sequence shown here is derived from an EMBL/GenBank/DDBJ whole genome shotgun (WGS) entry which is preliminary data.</text>
</comment>
<evidence type="ECO:0000256" key="9">
    <source>
        <dbReference type="ARBA" id="ARBA00023069"/>
    </source>
</evidence>
<name>A0AAD8DR67_MYTSE</name>
<proteinExistence type="inferred from homology"/>
<keyword evidence="6" id="KW-0067">ATP-binding</keyword>
<dbReference type="Proteomes" id="UP001231518">
    <property type="component" value="Chromosome 18"/>
</dbReference>
<keyword evidence="3" id="KW-0963">Cytoplasm</keyword>
<comment type="subcellular location">
    <subcellularLocation>
        <location evidence="1">Cytoplasm</location>
        <location evidence="1">Cytoskeleton</location>
        <location evidence="1">Cilium axoneme</location>
    </subcellularLocation>
</comment>
<evidence type="ECO:0000256" key="12">
    <source>
        <dbReference type="ARBA" id="ARBA00023273"/>
    </source>
</evidence>
<feature type="domain" description="Dynein heavy chain AAA module D4" evidence="13">
    <location>
        <begin position="683"/>
        <end position="893"/>
    </location>
</feature>
<evidence type="ECO:0000256" key="11">
    <source>
        <dbReference type="ARBA" id="ARBA00023212"/>
    </source>
</evidence>
<evidence type="ECO:0000259" key="13">
    <source>
        <dbReference type="Pfam" id="PF12780"/>
    </source>
</evidence>
<evidence type="ECO:0000256" key="2">
    <source>
        <dbReference type="ARBA" id="ARBA00008887"/>
    </source>
</evidence>
<evidence type="ECO:0008006" key="17">
    <source>
        <dbReference type="Google" id="ProtNLM"/>
    </source>
</evidence>
<dbReference type="InterPro" id="IPR024317">
    <property type="entry name" value="Dynein_heavy_chain_D4_dom"/>
</dbReference>
<evidence type="ECO:0000256" key="3">
    <source>
        <dbReference type="ARBA" id="ARBA00022490"/>
    </source>
</evidence>
<evidence type="ECO:0000259" key="14">
    <source>
        <dbReference type="Pfam" id="PF17857"/>
    </source>
</evidence>
<sequence length="912" mass="105725">MKFPSILVPTVDTLRMTWLIKIMEGVERPVLLVGETGTSKTAIVTNYLRGLPPEKYIIQQMNFSSRTSSMDVQRNLESVVEKRTKDTFGPPVGKKMLVFIDDMNMPIVDKYGTQQPIALLKLLFERKGFYDRGKDLNWKNIKDVGFLAAMGKAGGGRNDVDPRFISMFSTYNLQFPSATTLRHIYVSILKGHFEIFPDEIQLIVDKIVNMTLDLYKIIVVDLPPTPAKFHYIFNLRDLSRIAAGMCLTHPTYFSEKRCVVRCWRNEFTRVICDRLISVQVTAGMCLTHPTYFSEKRCVVRCWRNEFTRVICDRLISVQVTAGMCLTHPTYFSEKRCVVRCWRNEFTRVICDRLISVQVTAGMCLTHPTYFSEKRCVVRCWRNEFTRVICDRLISVQVTAGMCLTHPTYFSEKRCVVRCWRNEFTRVICDRLISVQVTAGMCLTHPTYFSEKRCVVRCWRNEFTRVICDRLISVQVTAGMCLTHPTYFSEKRCVVRCWRNEFTRVICDRLISVQVTAGMCLTHPTYFSEKRCVVRCWRNEFTRVVCDRLISVQDNELMRRHMHEQVLIYFPEEEPVVLEEVVVPEEEAKVEEEELDEFGMIIEKAPEEQAAVAAEAVEEEEEIEAEEELTLEAYVFRDPLLFGDYRNALDEEEIRYYEDLLDYEAVYFLFQEILDEYNDRVGKMSVVLFEDCLEHMTRMQRILRMDRGNALIIGVGGSGKKSICRLAAFAAGCEVFEIVIMRNYNENSLKDDMKRLYTQLGVDNKKTVFLFTAAQIIEEGFLEFINNILMIGMIPALFGDDEKDAIINAVRNASVDAGYGPAKDAVWNFFCNRCCENLHVVLSMSPSGDILRNRCRSFPGLVNNTTIDWQFPWPKQALLAVANVFLADVCINNRFSYYYFYSAYTFPLLEAFE</sequence>
<dbReference type="GO" id="GO:0005524">
    <property type="term" value="F:ATP binding"/>
    <property type="evidence" value="ECO:0007669"/>
    <property type="project" value="UniProtKB-KW"/>
</dbReference>
<evidence type="ECO:0000256" key="10">
    <source>
        <dbReference type="ARBA" id="ARBA00023175"/>
    </source>
</evidence>
<dbReference type="GO" id="GO:0051959">
    <property type="term" value="F:dynein light intermediate chain binding"/>
    <property type="evidence" value="ECO:0007669"/>
    <property type="project" value="InterPro"/>
</dbReference>
<dbReference type="GO" id="GO:0007018">
    <property type="term" value="P:microtubule-based movement"/>
    <property type="evidence" value="ECO:0007669"/>
    <property type="project" value="InterPro"/>
</dbReference>
<dbReference type="AlphaFoldDB" id="A0AAD8DR67"/>
<dbReference type="PANTHER" id="PTHR22878">
    <property type="entry name" value="DYNEIN HEAVY CHAIN 6, AXONEMAL-LIKE-RELATED"/>
    <property type="match status" value="1"/>
</dbReference>
<dbReference type="PANTHER" id="PTHR22878:SF63">
    <property type="entry name" value="DYNEIN AXONEMAL HEAVY CHAIN 10"/>
    <property type="match status" value="1"/>
</dbReference>
<keyword evidence="7" id="KW-0243">Dynein</keyword>
<evidence type="ECO:0000256" key="8">
    <source>
        <dbReference type="ARBA" id="ARBA00023054"/>
    </source>
</evidence>
<evidence type="ECO:0000313" key="16">
    <source>
        <dbReference type="Proteomes" id="UP001231518"/>
    </source>
</evidence>
<evidence type="ECO:0000256" key="4">
    <source>
        <dbReference type="ARBA" id="ARBA00022701"/>
    </source>
</evidence>
<evidence type="ECO:0000256" key="6">
    <source>
        <dbReference type="ARBA" id="ARBA00022840"/>
    </source>
</evidence>
<dbReference type="Gene3D" id="3.40.50.300">
    <property type="entry name" value="P-loop containing nucleotide triphosphate hydrolases"/>
    <property type="match status" value="2"/>
</dbReference>
<reference evidence="15" key="1">
    <citation type="submission" date="2023-03" db="EMBL/GenBank/DDBJ databases">
        <title>Chromosome-level genomes of two armyworms, Mythimna separata and Mythimna loreyi, provide insights into the biosynthesis and reception of sex pheromones.</title>
        <authorList>
            <person name="Zhao H."/>
        </authorList>
    </citation>
    <scope>NUCLEOTIDE SEQUENCE</scope>
    <source>
        <strain evidence="15">BeijingLab</strain>
        <tissue evidence="15">Pupa</tissue>
    </source>
</reference>
<dbReference type="GO" id="GO:0005874">
    <property type="term" value="C:microtubule"/>
    <property type="evidence" value="ECO:0007669"/>
    <property type="project" value="UniProtKB-KW"/>
</dbReference>
<evidence type="ECO:0000313" key="15">
    <source>
        <dbReference type="EMBL" id="KAJ8717764.1"/>
    </source>
</evidence>
<dbReference type="GO" id="GO:0045505">
    <property type="term" value="F:dynein intermediate chain binding"/>
    <property type="evidence" value="ECO:0007669"/>
    <property type="project" value="InterPro"/>
</dbReference>
<organism evidence="15 16">
    <name type="scientific">Mythimna separata</name>
    <name type="common">Oriental armyworm</name>
    <name type="synonym">Pseudaletia separata</name>
    <dbReference type="NCBI Taxonomy" id="271217"/>
    <lineage>
        <taxon>Eukaryota</taxon>
        <taxon>Metazoa</taxon>
        <taxon>Ecdysozoa</taxon>
        <taxon>Arthropoda</taxon>
        <taxon>Hexapoda</taxon>
        <taxon>Insecta</taxon>
        <taxon>Pterygota</taxon>
        <taxon>Neoptera</taxon>
        <taxon>Endopterygota</taxon>
        <taxon>Lepidoptera</taxon>
        <taxon>Glossata</taxon>
        <taxon>Ditrysia</taxon>
        <taxon>Noctuoidea</taxon>
        <taxon>Noctuidae</taxon>
        <taxon>Noctuinae</taxon>
        <taxon>Hadenini</taxon>
        <taxon>Mythimna</taxon>
    </lineage>
</organism>
<dbReference type="InterPro" id="IPR027417">
    <property type="entry name" value="P-loop_NTPase"/>
</dbReference>
<dbReference type="Pfam" id="PF12775">
    <property type="entry name" value="AAA_7"/>
    <property type="match status" value="1"/>
</dbReference>
<evidence type="ECO:0000256" key="1">
    <source>
        <dbReference type="ARBA" id="ARBA00004430"/>
    </source>
</evidence>
<dbReference type="GO" id="GO:0005930">
    <property type="term" value="C:axoneme"/>
    <property type="evidence" value="ECO:0007669"/>
    <property type="project" value="UniProtKB-SubCell"/>
</dbReference>
<keyword evidence="4" id="KW-0493">Microtubule</keyword>
<dbReference type="FunFam" id="3.40.50.300:FF:002141">
    <property type="entry name" value="Dynein heavy chain"/>
    <property type="match status" value="1"/>
</dbReference>
<keyword evidence="11" id="KW-0206">Cytoskeleton</keyword>
<protein>
    <recommendedName>
        <fullName evidence="17">Dynein heavy chain 10, axonemal</fullName>
    </recommendedName>
</protein>
<dbReference type="SUPFAM" id="SSF52540">
    <property type="entry name" value="P-loop containing nucleoside triphosphate hydrolases"/>
    <property type="match status" value="2"/>
</dbReference>
<dbReference type="Pfam" id="PF17857">
    <property type="entry name" value="AAA_lid_1"/>
    <property type="match status" value="1"/>
</dbReference>
<keyword evidence="8" id="KW-0175">Coiled coil</keyword>